<dbReference type="CDD" id="cd00202">
    <property type="entry name" value="ZnF_GATA"/>
    <property type="match status" value="1"/>
</dbReference>
<evidence type="ECO:0000313" key="4">
    <source>
        <dbReference type="EMBL" id="JAT70970.1"/>
    </source>
</evidence>
<feature type="compositionally biased region" description="Low complexity" evidence="2">
    <location>
        <begin position="353"/>
        <end position="377"/>
    </location>
</feature>
<feature type="compositionally biased region" description="Pro residues" evidence="2">
    <location>
        <begin position="196"/>
        <end position="213"/>
    </location>
</feature>
<dbReference type="SUPFAM" id="SSF57716">
    <property type="entry name" value="Glucocorticoid receptor-like (DNA-binding domain)"/>
    <property type="match status" value="1"/>
</dbReference>
<organism evidence="4">
    <name type="scientific">Auxenochlorella protothecoides</name>
    <name type="common">Green microalga</name>
    <name type="synonym">Chlorella protothecoides</name>
    <dbReference type="NCBI Taxonomy" id="3075"/>
    <lineage>
        <taxon>Eukaryota</taxon>
        <taxon>Viridiplantae</taxon>
        <taxon>Chlorophyta</taxon>
        <taxon>core chlorophytes</taxon>
        <taxon>Trebouxiophyceae</taxon>
        <taxon>Chlorellales</taxon>
        <taxon>Chlorellaceae</taxon>
        <taxon>Auxenochlorella</taxon>
    </lineage>
</organism>
<dbReference type="AlphaFoldDB" id="A0A1D1ZVJ2"/>
<evidence type="ECO:0000256" key="1">
    <source>
        <dbReference type="PROSITE-ProRule" id="PRU00094"/>
    </source>
</evidence>
<dbReference type="GO" id="GO:0043565">
    <property type="term" value="F:sequence-specific DNA binding"/>
    <property type="evidence" value="ECO:0007669"/>
    <property type="project" value="InterPro"/>
</dbReference>
<sequence length="432" mass="44873">ADLLRTRRRPPSPCRSIHPNFFYFRASQRRLMWRAPPRQADSPLGYAGSRGAKQADIDHLKPLLQALQQWNGLSAGPGLDAHFPGSPSHPAGAVFPGSSARRVGPPELLDLQELPALIKAHLDVERSMDAGLRPVTADVVGKCAQAVSLWAQLQMLARQGLMHALANSEAAMPGLAQALISSLDITMPGAKERAPPRAPQLAPAPPAPAPPEATDPAQLLELLLRRGHGILPASPVRPHPGPIAHPSHAKPHAGPAIVSLGQDAGRKRARRSEGSRTCSNCGVTVTPFWRKSRASGLPLCNACGLYSAKNGDAHRPPKLWREGQPVPPGVGDDARGSPAAVVGAQDGRGAFHSTARAPAPSDPDAASPPGSSCASPRGPDPRPTAAEEGCSEAGKSASSSLCTQETEVAPRASALDGLVAALMGPIPVAAPC</sequence>
<dbReference type="GO" id="GO:0006355">
    <property type="term" value="P:regulation of DNA-templated transcription"/>
    <property type="evidence" value="ECO:0007669"/>
    <property type="project" value="InterPro"/>
</dbReference>
<keyword evidence="1" id="KW-0862">Zinc</keyword>
<protein>
    <recommendedName>
        <fullName evidence="3">GATA-type domain-containing protein</fullName>
    </recommendedName>
</protein>
<gene>
    <name evidence="4" type="ORF">g.13356</name>
</gene>
<dbReference type="PROSITE" id="PS00344">
    <property type="entry name" value="GATA_ZN_FINGER_1"/>
    <property type="match status" value="1"/>
</dbReference>
<dbReference type="EMBL" id="GDKF01007652">
    <property type="protein sequence ID" value="JAT70970.1"/>
    <property type="molecule type" value="Transcribed_RNA"/>
</dbReference>
<keyword evidence="1" id="KW-0863">Zinc-finger</keyword>
<accession>A0A1D1ZVJ2</accession>
<feature type="region of interest" description="Disordered" evidence="2">
    <location>
        <begin position="189"/>
        <end position="213"/>
    </location>
</feature>
<dbReference type="SMART" id="SM00401">
    <property type="entry name" value="ZnF_GATA"/>
    <property type="match status" value="1"/>
</dbReference>
<evidence type="ECO:0000256" key="2">
    <source>
        <dbReference type="SAM" id="MobiDB-lite"/>
    </source>
</evidence>
<proteinExistence type="predicted"/>
<dbReference type="InterPro" id="IPR000679">
    <property type="entry name" value="Znf_GATA"/>
</dbReference>
<feature type="non-terminal residue" evidence="4">
    <location>
        <position position="1"/>
    </location>
</feature>
<dbReference type="GO" id="GO:0008270">
    <property type="term" value="F:zinc ion binding"/>
    <property type="evidence" value="ECO:0007669"/>
    <property type="project" value="UniProtKB-KW"/>
</dbReference>
<name>A0A1D1ZVJ2_AUXPR</name>
<reference evidence="4" key="1">
    <citation type="submission" date="2015-08" db="EMBL/GenBank/DDBJ databases">
        <authorList>
            <person name="Babu N.S."/>
            <person name="Beckwith C.J."/>
            <person name="Beseler K.G."/>
            <person name="Brison A."/>
            <person name="Carone J.V."/>
            <person name="Caskin T.P."/>
            <person name="Diamond M."/>
            <person name="Durham M.E."/>
            <person name="Foxe J.M."/>
            <person name="Go M."/>
            <person name="Henderson B.A."/>
            <person name="Jones I.B."/>
            <person name="McGettigan J.A."/>
            <person name="Micheletti S.J."/>
            <person name="Nasrallah M.E."/>
            <person name="Ortiz D."/>
            <person name="Piller C.R."/>
            <person name="Privatt S.R."/>
            <person name="Schneider S.L."/>
            <person name="Sharp S."/>
            <person name="Smith T.C."/>
            <person name="Stanton J.D."/>
            <person name="Ullery H.E."/>
            <person name="Wilson R.J."/>
            <person name="Serrano M.G."/>
            <person name="Buck G."/>
            <person name="Lee V."/>
            <person name="Wang Y."/>
            <person name="Carvalho R."/>
            <person name="Voegtly L."/>
            <person name="Shi R."/>
            <person name="Duckworth R."/>
            <person name="Johnson A."/>
            <person name="Loviza R."/>
            <person name="Walstead R."/>
            <person name="Shah Z."/>
            <person name="Kiflezghi M."/>
            <person name="Wade K."/>
            <person name="Ball S.L."/>
            <person name="Bradley K.W."/>
            <person name="Asai D.J."/>
            <person name="Bowman C.A."/>
            <person name="Russell D.A."/>
            <person name="Pope W.H."/>
            <person name="Jacobs-Sera D."/>
            <person name="Hendrix R.W."/>
            <person name="Hatfull G.F."/>
        </authorList>
    </citation>
    <scope>NUCLEOTIDE SEQUENCE</scope>
</reference>
<dbReference type="Gene3D" id="3.30.50.10">
    <property type="entry name" value="Erythroid Transcription Factor GATA-1, subunit A"/>
    <property type="match status" value="1"/>
</dbReference>
<dbReference type="InterPro" id="IPR013088">
    <property type="entry name" value="Znf_NHR/GATA"/>
</dbReference>
<feature type="domain" description="GATA-type" evidence="3">
    <location>
        <begin position="272"/>
        <end position="311"/>
    </location>
</feature>
<dbReference type="PROSITE" id="PS50114">
    <property type="entry name" value="GATA_ZN_FINGER_2"/>
    <property type="match status" value="1"/>
</dbReference>
<dbReference type="Pfam" id="PF00320">
    <property type="entry name" value="GATA"/>
    <property type="match status" value="1"/>
</dbReference>
<feature type="region of interest" description="Disordered" evidence="2">
    <location>
        <begin position="311"/>
        <end position="404"/>
    </location>
</feature>
<keyword evidence="1" id="KW-0479">Metal-binding</keyword>
<feature type="compositionally biased region" description="Basic and acidic residues" evidence="2">
    <location>
        <begin position="311"/>
        <end position="321"/>
    </location>
</feature>
<evidence type="ECO:0000259" key="3">
    <source>
        <dbReference type="PROSITE" id="PS50114"/>
    </source>
</evidence>